<evidence type="ECO:0000256" key="2">
    <source>
        <dbReference type="SAM" id="SignalP"/>
    </source>
</evidence>
<organism evidence="3 5">
    <name type="scientific">Mumia zhuanghuii</name>
    <dbReference type="NCBI Taxonomy" id="2585211"/>
    <lineage>
        <taxon>Bacteria</taxon>
        <taxon>Bacillati</taxon>
        <taxon>Actinomycetota</taxon>
        <taxon>Actinomycetes</taxon>
        <taxon>Propionibacteriales</taxon>
        <taxon>Nocardioidaceae</taxon>
        <taxon>Mumia</taxon>
    </lineage>
</organism>
<dbReference type="EMBL" id="VDFR01000070">
    <property type="protein sequence ID" value="TNC45019.1"/>
    <property type="molecule type" value="Genomic_DNA"/>
</dbReference>
<feature type="compositionally biased region" description="Basic and acidic residues" evidence="1">
    <location>
        <begin position="59"/>
        <end position="72"/>
    </location>
</feature>
<feature type="region of interest" description="Disordered" evidence="1">
    <location>
        <begin position="27"/>
        <end position="119"/>
    </location>
</feature>
<feature type="chain" id="PRO_5036138697" description="Secreted protein" evidence="2">
    <location>
        <begin position="31"/>
        <end position="119"/>
    </location>
</feature>
<evidence type="ECO:0000256" key="1">
    <source>
        <dbReference type="SAM" id="MobiDB-lite"/>
    </source>
</evidence>
<comment type="caution">
    <text evidence="3">The sequence shown here is derived from an EMBL/GenBank/DDBJ whole genome shotgun (WGS) entry which is preliminary data.</text>
</comment>
<sequence>MPRYVPRLPAVVVAAALSGLLLMLGGTASAAGPRSHSTSPTDARTSSERGLTGWKAALHKIDVGTRTHHEKSGVGPEPADLPAAVDAPGSDTREESCGSPAAGVPSAAQHHVLGRAPPR</sequence>
<feature type="compositionally biased region" description="Polar residues" evidence="1">
    <location>
        <begin position="35"/>
        <end position="44"/>
    </location>
</feature>
<keyword evidence="2" id="KW-0732">Signal</keyword>
<evidence type="ECO:0008006" key="6">
    <source>
        <dbReference type="Google" id="ProtNLM"/>
    </source>
</evidence>
<name>A0A5C4MF09_9ACTN</name>
<proteinExistence type="predicted"/>
<evidence type="ECO:0000313" key="3">
    <source>
        <dbReference type="EMBL" id="TNC36051.1"/>
    </source>
</evidence>
<feature type="signal peptide" evidence="2">
    <location>
        <begin position="1"/>
        <end position="30"/>
    </location>
</feature>
<protein>
    <recommendedName>
        <fullName evidence="6">Secreted protein</fullName>
    </recommendedName>
</protein>
<dbReference type="Proteomes" id="UP000306740">
    <property type="component" value="Unassembled WGS sequence"/>
</dbReference>
<accession>A0A5C4MF09</accession>
<gene>
    <name evidence="4" type="ORF">FHE65_15620</name>
    <name evidence="3" type="ORF">FHE65_26515</name>
</gene>
<dbReference type="EMBL" id="VDFR01000141">
    <property type="protein sequence ID" value="TNC36051.1"/>
    <property type="molecule type" value="Genomic_DNA"/>
</dbReference>
<evidence type="ECO:0000313" key="4">
    <source>
        <dbReference type="EMBL" id="TNC45019.1"/>
    </source>
</evidence>
<dbReference type="RefSeq" id="WP_139106190.1">
    <property type="nucleotide sequence ID" value="NZ_VDFR01000070.1"/>
</dbReference>
<dbReference type="AlphaFoldDB" id="A0A5C4MF09"/>
<reference evidence="3 5" key="1">
    <citation type="submission" date="2019-05" db="EMBL/GenBank/DDBJ databases">
        <title>Mumia sp. nov., isolated from the intestinal contents of plateau pika (Ochotona curzoniae) in the Qinghai-Tibet plateau of China.</title>
        <authorList>
            <person name="Tian Z."/>
        </authorList>
    </citation>
    <scope>NUCLEOTIDE SEQUENCE [LARGE SCALE GENOMIC DNA]</scope>
    <source>
        <strain evidence="5">527</strain>
        <strain evidence="3">Z527</strain>
    </source>
</reference>
<evidence type="ECO:0000313" key="5">
    <source>
        <dbReference type="Proteomes" id="UP000306740"/>
    </source>
</evidence>